<dbReference type="OrthoDB" id="5876161at2759"/>
<name>A0A2G9T391_TELCI</name>
<protein>
    <submittedName>
        <fullName evidence="2">Uncharacterized protein</fullName>
    </submittedName>
</protein>
<proteinExistence type="predicted"/>
<dbReference type="AlphaFoldDB" id="A0A2G9T391"/>
<evidence type="ECO:0000313" key="3">
    <source>
        <dbReference type="Proteomes" id="UP000230423"/>
    </source>
</evidence>
<evidence type="ECO:0000256" key="1">
    <source>
        <dbReference type="SAM" id="MobiDB-lite"/>
    </source>
</evidence>
<feature type="non-terminal residue" evidence="2">
    <location>
        <position position="1"/>
    </location>
</feature>
<accession>A0A2G9T391</accession>
<evidence type="ECO:0000313" key="2">
    <source>
        <dbReference type="EMBL" id="PIO52407.1"/>
    </source>
</evidence>
<sequence>QLFGWQINFSDFFPPSFFDPWPIVWPSFFPDFSNITARIEEWDRAFQKRFKELFKSTSASFKSNVETVNGTTIITQKIGGKTYKGEIPEGKSYFLSSSSLFDNGTTMEIVKIVADGKTSIYKTMDGKTSVTDENDKPLADGGFFGVKPSSEPIGEAKASDSGDNKKEPVSKPGKTPKKAPEDQ</sequence>
<dbReference type="EMBL" id="KZ428110">
    <property type="protein sequence ID" value="PIO52407.1"/>
    <property type="molecule type" value="Genomic_DNA"/>
</dbReference>
<keyword evidence="3" id="KW-1185">Reference proteome</keyword>
<organism evidence="2 3">
    <name type="scientific">Teladorsagia circumcincta</name>
    <name type="common">Brown stomach worm</name>
    <name type="synonym">Ostertagia circumcincta</name>
    <dbReference type="NCBI Taxonomy" id="45464"/>
    <lineage>
        <taxon>Eukaryota</taxon>
        <taxon>Metazoa</taxon>
        <taxon>Ecdysozoa</taxon>
        <taxon>Nematoda</taxon>
        <taxon>Chromadorea</taxon>
        <taxon>Rhabditida</taxon>
        <taxon>Rhabditina</taxon>
        <taxon>Rhabditomorpha</taxon>
        <taxon>Strongyloidea</taxon>
        <taxon>Trichostrongylidae</taxon>
        <taxon>Teladorsagia</taxon>
    </lineage>
</organism>
<gene>
    <name evidence="2" type="ORF">TELCIR_26287</name>
</gene>
<feature type="compositionally biased region" description="Basic and acidic residues" evidence="1">
    <location>
        <begin position="157"/>
        <end position="169"/>
    </location>
</feature>
<feature type="region of interest" description="Disordered" evidence="1">
    <location>
        <begin position="127"/>
        <end position="183"/>
    </location>
</feature>
<reference evidence="2 3" key="1">
    <citation type="submission" date="2015-09" db="EMBL/GenBank/DDBJ databases">
        <title>Draft genome of the parasitic nematode Teladorsagia circumcincta isolate WARC Sus (inbred).</title>
        <authorList>
            <person name="Mitreva M."/>
        </authorList>
    </citation>
    <scope>NUCLEOTIDE SEQUENCE [LARGE SCALE GENOMIC DNA]</scope>
    <source>
        <strain evidence="2 3">S</strain>
    </source>
</reference>
<dbReference type="Proteomes" id="UP000230423">
    <property type="component" value="Unassembled WGS sequence"/>
</dbReference>